<evidence type="ECO:0000313" key="1">
    <source>
        <dbReference type="EMBL" id="GGG03864.1"/>
    </source>
</evidence>
<protein>
    <submittedName>
        <fullName evidence="1">Uncharacterized protein</fullName>
    </submittedName>
</protein>
<comment type="caution">
    <text evidence="1">The sequence shown here is derived from an EMBL/GenBank/DDBJ whole genome shotgun (WGS) entry which is preliminary data.</text>
</comment>
<dbReference type="AlphaFoldDB" id="A0A917CZP5"/>
<proteinExistence type="predicted"/>
<gene>
    <name evidence="1" type="ORF">GCM10010912_55800</name>
</gene>
<keyword evidence="2" id="KW-1185">Reference proteome</keyword>
<organism evidence="1 2">
    <name type="scientific">Paenibacillus albidus</name>
    <dbReference type="NCBI Taxonomy" id="2041023"/>
    <lineage>
        <taxon>Bacteria</taxon>
        <taxon>Bacillati</taxon>
        <taxon>Bacillota</taxon>
        <taxon>Bacilli</taxon>
        <taxon>Bacillales</taxon>
        <taxon>Paenibacillaceae</taxon>
        <taxon>Paenibacillus</taxon>
    </lineage>
</organism>
<dbReference type="RefSeq" id="WP_189030698.1">
    <property type="nucleotide sequence ID" value="NZ_BMKR01000036.1"/>
</dbReference>
<name>A0A917CZP5_9BACL</name>
<sequence length="70" mass="7860">MQEHETLRLIGQKIVIIYQDKQGTITQRTIEIRGSKGGLIRATCLTTGAPRVFRTENILAWQRAGTRHAG</sequence>
<dbReference type="Proteomes" id="UP000637643">
    <property type="component" value="Unassembled WGS sequence"/>
</dbReference>
<evidence type="ECO:0000313" key="2">
    <source>
        <dbReference type="Proteomes" id="UP000637643"/>
    </source>
</evidence>
<dbReference type="EMBL" id="BMKR01000036">
    <property type="protein sequence ID" value="GGG03864.1"/>
    <property type="molecule type" value="Genomic_DNA"/>
</dbReference>
<reference evidence="1" key="1">
    <citation type="journal article" date="2014" name="Int. J. Syst. Evol. Microbiol.">
        <title>Complete genome sequence of Corynebacterium casei LMG S-19264T (=DSM 44701T), isolated from a smear-ripened cheese.</title>
        <authorList>
            <consortium name="US DOE Joint Genome Institute (JGI-PGF)"/>
            <person name="Walter F."/>
            <person name="Albersmeier A."/>
            <person name="Kalinowski J."/>
            <person name="Ruckert C."/>
        </authorList>
    </citation>
    <scope>NUCLEOTIDE SEQUENCE</scope>
    <source>
        <strain evidence="1">CGMCC 1.16134</strain>
    </source>
</reference>
<reference evidence="1" key="2">
    <citation type="submission" date="2020-09" db="EMBL/GenBank/DDBJ databases">
        <authorList>
            <person name="Sun Q."/>
            <person name="Zhou Y."/>
        </authorList>
    </citation>
    <scope>NUCLEOTIDE SEQUENCE</scope>
    <source>
        <strain evidence="1">CGMCC 1.16134</strain>
    </source>
</reference>
<accession>A0A917CZP5</accession>